<feature type="compositionally biased region" description="Basic residues" evidence="1">
    <location>
        <begin position="167"/>
        <end position="180"/>
    </location>
</feature>
<dbReference type="Pfam" id="PF05721">
    <property type="entry name" value="PhyH"/>
    <property type="match status" value="1"/>
</dbReference>
<feature type="compositionally biased region" description="Pro residues" evidence="1">
    <location>
        <begin position="183"/>
        <end position="193"/>
    </location>
</feature>
<dbReference type="Gene3D" id="2.60.120.620">
    <property type="entry name" value="q2cbj1_9rhob like domain"/>
    <property type="match status" value="1"/>
</dbReference>
<dbReference type="Proteomes" id="UP000291116">
    <property type="component" value="Unassembled WGS sequence"/>
</dbReference>
<dbReference type="OrthoDB" id="406378at2759"/>
<sequence>MVSGDDNDAGSAVQWRTRQRPATVALHRTRTVSVLLALQLLVLGRGTSGCHAFAVCRPRSLPAAEDQRSACFLAASSPSSSSVVSSLDDKESDGEESVRYRFMYMTEEEDRLLKEKGDLEESLMRRPTPLKAMKLTGLARSASASVGGGGMGMGGGGFGGGFSGSKKGGKAKKKKNKNKKQPPNEPPNEPPPAETVSPAVRALARAIREDGLVRIDNVLSAQKADDLRDYLIDLRKRAREDVESGAIADSQERFADVLLNQNRCDLKIPLGPKPVHEALLDLLNDESDTAKASESHGSTPTPSLVRSVIEGVFDHYNGNKVYKGSEASLWELNCFMSNSGARRQLVHADCVCLEAVPGLKHTDSNEEGEDAGEPILLTCFVALQDIDPSMGPTVFMPGTHNIRSHNVFFETGRDGASSPSADGASPKNGLLSSRKSVSGAPLPRGSCILFDPRVLHCAGANDCPDPEKTRALFYVTFKNPKVDSPGCPSTSGYGISTAELTMGELVSDLLAMERGGDREARRVPQLASSP</sequence>
<feature type="region of interest" description="Disordered" evidence="1">
    <location>
        <begin position="159"/>
        <end position="196"/>
    </location>
</feature>
<organism evidence="2 3">
    <name type="scientific">Pseudo-nitzschia multistriata</name>
    <dbReference type="NCBI Taxonomy" id="183589"/>
    <lineage>
        <taxon>Eukaryota</taxon>
        <taxon>Sar</taxon>
        <taxon>Stramenopiles</taxon>
        <taxon>Ochrophyta</taxon>
        <taxon>Bacillariophyta</taxon>
        <taxon>Bacillariophyceae</taxon>
        <taxon>Bacillariophycidae</taxon>
        <taxon>Bacillariales</taxon>
        <taxon>Bacillariaceae</taxon>
        <taxon>Pseudo-nitzschia</taxon>
    </lineage>
</organism>
<evidence type="ECO:0000313" key="2">
    <source>
        <dbReference type="EMBL" id="VEU39047.1"/>
    </source>
</evidence>
<keyword evidence="3" id="KW-1185">Reference proteome</keyword>
<dbReference type="InterPro" id="IPR008775">
    <property type="entry name" value="Phytyl_CoA_dOase-like"/>
</dbReference>
<protein>
    <recommendedName>
        <fullName evidence="4">Phytanoyl-CoA dioxygenase</fullName>
    </recommendedName>
</protein>
<dbReference type="InterPro" id="IPR051961">
    <property type="entry name" value="Fungal_Metabolite_Diox"/>
</dbReference>
<feature type="region of interest" description="Disordered" evidence="1">
    <location>
        <begin position="413"/>
        <end position="439"/>
    </location>
</feature>
<evidence type="ECO:0008006" key="4">
    <source>
        <dbReference type="Google" id="ProtNLM"/>
    </source>
</evidence>
<proteinExistence type="predicted"/>
<dbReference type="EMBL" id="CAACVS010000202">
    <property type="protein sequence ID" value="VEU39047.1"/>
    <property type="molecule type" value="Genomic_DNA"/>
</dbReference>
<dbReference type="AlphaFoldDB" id="A0A448ZAF2"/>
<accession>A0A448ZAF2</accession>
<gene>
    <name evidence="2" type="ORF">PSNMU_V1.4_AUG-EV-PASAV3_0058830</name>
</gene>
<dbReference type="PANTHER" id="PTHR37563:SF2">
    <property type="entry name" value="PHYTANOYL-COA DIOXYGENASE FAMILY PROTEIN (AFU_ORTHOLOGUE AFUA_2G03330)"/>
    <property type="match status" value="1"/>
</dbReference>
<dbReference type="SUPFAM" id="SSF51197">
    <property type="entry name" value="Clavaminate synthase-like"/>
    <property type="match status" value="1"/>
</dbReference>
<feature type="compositionally biased region" description="Low complexity" evidence="1">
    <location>
        <begin position="414"/>
        <end position="426"/>
    </location>
</feature>
<evidence type="ECO:0000313" key="3">
    <source>
        <dbReference type="Proteomes" id="UP000291116"/>
    </source>
</evidence>
<dbReference type="PANTHER" id="PTHR37563">
    <property type="entry name" value="PHYTANOYL-COA DIOXYGENASE FAMILY PROTEIN (AFU_ORTHOLOGUE AFUA_2G03330)"/>
    <property type="match status" value="1"/>
</dbReference>
<evidence type="ECO:0000256" key="1">
    <source>
        <dbReference type="SAM" id="MobiDB-lite"/>
    </source>
</evidence>
<name>A0A448ZAF2_9STRA</name>
<reference evidence="2 3" key="1">
    <citation type="submission" date="2019-01" db="EMBL/GenBank/DDBJ databases">
        <authorList>
            <person name="Ferrante I. M."/>
        </authorList>
    </citation>
    <scope>NUCLEOTIDE SEQUENCE [LARGE SCALE GENOMIC DNA]</scope>
    <source>
        <strain evidence="2 3">B856</strain>
    </source>
</reference>